<reference evidence="9" key="1">
    <citation type="submission" date="2022-10" db="EMBL/GenBank/DDBJ databases">
        <title>Luteolibacter sp. GHJ8, whole genome shotgun sequencing project.</title>
        <authorList>
            <person name="Zhao G."/>
            <person name="Shen L."/>
        </authorList>
    </citation>
    <scope>NUCLEOTIDE SEQUENCE</scope>
    <source>
        <strain evidence="9">GHJ8</strain>
    </source>
</reference>
<organism evidence="9 10">
    <name type="scientific">Luteolibacter rhizosphaerae</name>
    <dbReference type="NCBI Taxonomy" id="2989719"/>
    <lineage>
        <taxon>Bacteria</taxon>
        <taxon>Pseudomonadati</taxon>
        <taxon>Verrucomicrobiota</taxon>
        <taxon>Verrucomicrobiia</taxon>
        <taxon>Verrucomicrobiales</taxon>
        <taxon>Verrucomicrobiaceae</taxon>
        <taxon>Luteolibacter</taxon>
    </lineage>
</organism>
<evidence type="ECO:0000313" key="9">
    <source>
        <dbReference type="EMBL" id="MCW1915421.1"/>
    </source>
</evidence>
<evidence type="ECO:0000256" key="7">
    <source>
        <dbReference type="ARBA" id="ARBA00023150"/>
    </source>
</evidence>
<keyword evidence="2 9" id="KW-0808">Transferase</keyword>
<keyword evidence="4" id="KW-0547">Nucleotide-binding</keyword>
<keyword evidence="1" id="KW-0963">Cytoplasm</keyword>
<keyword evidence="3" id="KW-0479">Metal-binding</keyword>
<dbReference type="SUPFAM" id="SSF53448">
    <property type="entry name" value="Nucleotide-diphospho-sugar transferases"/>
    <property type="match status" value="1"/>
</dbReference>
<dbReference type="InterPro" id="IPR025877">
    <property type="entry name" value="MobA-like_NTP_Trfase"/>
</dbReference>
<dbReference type="GO" id="GO:0016740">
    <property type="term" value="F:transferase activity"/>
    <property type="evidence" value="ECO:0007669"/>
    <property type="project" value="UniProtKB-KW"/>
</dbReference>
<evidence type="ECO:0000256" key="5">
    <source>
        <dbReference type="ARBA" id="ARBA00022842"/>
    </source>
</evidence>
<evidence type="ECO:0000256" key="2">
    <source>
        <dbReference type="ARBA" id="ARBA00022679"/>
    </source>
</evidence>
<keyword evidence="7" id="KW-0501">Molybdenum cofactor biosynthesis</keyword>
<name>A0ABT3G7F9_9BACT</name>
<keyword evidence="10" id="KW-1185">Reference proteome</keyword>
<dbReference type="RefSeq" id="WP_264514970.1">
    <property type="nucleotide sequence ID" value="NZ_JAPDDR010000009.1"/>
</dbReference>
<evidence type="ECO:0000256" key="6">
    <source>
        <dbReference type="ARBA" id="ARBA00023134"/>
    </source>
</evidence>
<gene>
    <name evidence="9" type="ORF">OJ996_17685</name>
</gene>
<evidence type="ECO:0000259" key="8">
    <source>
        <dbReference type="Pfam" id="PF12804"/>
    </source>
</evidence>
<dbReference type="PANTHER" id="PTHR19136:SF81">
    <property type="entry name" value="MOLYBDENUM COFACTOR GUANYLYLTRANSFERASE"/>
    <property type="match status" value="1"/>
</dbReference>
<dbReference type="PANTHER" id="PTHR19136">
    <property type="entry name" value="MOLYBDENUM COFACTOR GUANYLYLTRANSFERASE"/>
    <property type="match status" value="1"/>
</dbReference>
<keyword evidence="5" id="KW-0460">Magnesium</keyword>
<accession>A0ABT3G7F9</accession>
<dbReference type="InterPro" id="IPR013482">
    <property type="entry name" value="Molybde_CF_guanTrfase"/>
</dbReference>
<dbReference type="CDD" id="cd02503">
    <property type="entry name" value="MobA"/>
    <property type="match status" value="1"/>
</dbReference>
<dbReference type="Gene3D" id="3.90.550.10">
    <property type="entry name" value="Spore Coat Polysaccharide Biosynthesis Protein SpsA, Chain A"/>
    <property type="match status" value="1"/>
</dbReference>
<dbReference type="InterPro" id="IPR029044">
    <property type="entry name" value="Nucleotide-diphossugar_trans"/>
</dbReference>
<keyword evidence="6" id="KW-0342">GTP-binding</keyword>
<evidence type="ECO:0000256" key="4">
    <source>
        <dbReference type="ARBA" id="ARBA00022741"/>
    </source>
</evidence>
<evidence type="ECO:0000313" key="10">
    <source>
        <dbReference type="Proteomes" id="UP001165653"/>
    </source>
</evidence>
<feature type="domain" description="MobA-like NTP transferase" evidence="8">
    <location>
        <begin position="3"/>
        <end position="158"/>
    </location>
</feature>
<proteinExistence type="predicted"/>
<dbReference type="Pfam" id="PF12804">
    <property type="entry name" value="NTP_transf_3"/>
    <property type="match status" value="1"/>
</dbReference>
<evidence type="ECO:0000256" key="1">
    <source>
        <dbReference type="ARBA" id="ARBA00022490"/>
    </source>
</evidence>
<dbReference type="Proteomes" id="UP001165653">
    <property type="component" value="Unassembled WGS sequence"/>
</dbReference>
<evidence type="ECO:0000256" key="3">
    <source>
        <dbReference type="ARBA" id="ARBA00022723"/>
    </source>
</evidence>
<comment type="caution">
    <text evidence="9">The sequence shown here is derived from an EMBL/GenBank/DDBJ whole genome shotgun (WGS) entry which is preliminary data.</text>
</comment>
<protein>
    <submittedName>
        <fullName evidence="9">NTP transferase domain-containing protein</fullName>
    </submittedName>
</protein>
<dbReference type="EMBL" id="JAPDDR010000009">
    <property type="protein sequence ID" value="MCW1915421.1"/>
    <property type="molecule type" value="Genomic_DNA"/>
</dbReference>
<sequence>MIGLILTGGRSRRMGRDKLLIERPDGQRQIDWLAQLVREAGLEPMLSQRRGARPVIGLPVIEDHFADAGPLSALDAFHRRYPQEPVLLLGGDLFLMNRVTLEDLLAARSPRNAATCYANRLDDKPEPLCTIFESRALLPLADRLEQHEYGARHFLAGLDPHKLRLRHPAALDNVNSPLDLEEAFSKLRAGVSPKTIHLCGIPGERSYVSLATTTGGLLAELAFIHRWKGPWESLEIIRNGELLSPGALIRSGDQILIQGELSGSP</sequence>